<dbReference type="PANTHER" id="PTHR30146">
    <property type="entry name" value="LACI-RELATED TRANSCRIPTIONAL REPRESSOR"/>
    <property type="match status" value="1"/>
</dbReference>
<dbReference type="InterPro" id="IPR028082">
    <property type="entry name" value="Peripla_BP_I"/>
</dbReference>
<evidence type="ECO:0000256" key="1">
    <source>
        <dbReference type="ARBA" id="ARBA00023015"/>
    </source>
</evidence>
<protein>
    <submittedName>
        <fullName evidence="5">DNA-binding LacI/PurR family transcriptional regulator</fullName>
    </submittedName>
</protein>
<gene>
    <name evidence="5" type="ORF">EDD54_4259</name>
</gene>
<dbReference type="Proteomes" id="UP000294547">
    <property type="component" value="Unassembled WGS sequence"/>
</dbReference>
<evidence type="ECO:0000256" key="3">
    <source>
        <dbReference type="ARBA" id="ARBA00023163"/>
    </source>
</evidence>
<proteinExistence type="predicted"/>
<keyword evidence="1" id="KW-0805">Transcription regulation</keyword>
<dbReference type="InterPro" id="IPR000843">
    <property type="entry name" value="HTH_LacI"/>
</dbReference>
<evidence type="ECO:0000259" key="4">
    <source>
        <dbReference type="PROSITE" id="PS50932"/>
    </source>
</evidence>
<dbReference type="Pfam" id="PF13377">
    <property type="entry name" value="Peripla_BP_3"/>
    <property type="match status" value="1"/>
</dbReference>
<comment type="caution">
    <text evidence="5">The sequence shown here is derived from an EMBL/GenBank/DDBJ whole genome shotgun (WGS) entry which is preliminary data.</text>
</comment>
<dbReference type="GO" id="GO:0000976">
    <property type="term" value="F:transcription cis-regulatory region binding"/>
    <property type="evidence" value="ECO:0007669"/>
    <property type="project" value="TreeGrafter"/>
</dbReference>
<dbReference type="Gene3D" id="1.10.260.40">
    <property type="entry name" value="lambda repressor-like DNA-binding domains"/>
    <property type="match status" value="1"/>
</dbReference>
<evidence type="ECO:0000313" key="5">
    <source>
        <dbReference type="EMBL" id="TDP81998.1"/>
    </source>
</evidence>
<dbReference type="EMBL" id="SNXY01000011">
    <property type="protein sequence ID" value="TDP81998.1"/>
    <property type="molecule type" value="Genomic_DNA"/>
</dbReference>
<evidence type="ECO:0000313" key="6">
    <source>
        <dbReference type="Proteomes" id="UP000294547"/>
    </source>
</evidence>
<dbReference type="PROSITE" id="PS50932">
    <property type="entry name" value="HTH_LACI_2"/>
    <property type="match status" value="1"/>
</dbReference>
<dbReference type="SMART" id="SM00354">
    <property type="entry name" value="HTH_LACI"/>
    <property type="match status" value="1"/>
</dbReference>
<keyword evidence="2 5" id="KW-0238">DNA-binding</keyword>
<sequence>MVEAPPAGRYGARMSNTVKLADVARAAGVSQGTVSNVFNRPDLVSPELRERVEAAARTLGYRGPDPRGRLLRAGRVNAIGVVSGDPLATFFADPYDRRLLAGIARGCDDRGAGIALVSAADDEAASWNIRTALVDGFILNCLVEGSRLVDHAARRGLPFVAVDHSPGNGADVVQVDDRAGARLAAAHLADLGHRRFAVLALGFDVDRRVGFVDCDRVKAIRYDVVRNRLAGFRDAIAAVGAPEPLVWESPNTAAAAEAGVMAVLARDPAVTAFLCMSDVLAMAAIDALRAAGRRVPEDVSVTGYDDVDDAATVRPSLTTVHQPIEDKGAAAIRMVFDGDAEDRGSRVVTLPVSLVVRGSTGPAPRR</sequence>
<dbReference type="Gene3D" id="3.40.50.2300">
    <property type="match status" value="2"/>
</dbReference>
<dbReference type="SUPFAM" id="SSF53822">
    <property type="entry name" value="Periplasmic binding protein-like I"/>
    <property type="match status" value="1"/>
</dbReference>
<keyword evidence="3" id="KW-0804">Transcription</keyword>
<accession>A0A4V3CVC9</accession>
<dbReference type="SUPFAM" id="SSF47413">
    <property type="entry name" value="lambda repressor-like DNA-binding domains"/>
    <property type="match status" value="1"/>
</dbReference>
<dbReference type="CDD" id="cd06279">
    <property type="entry name" value="PBP1_LacI-like"/>
    <property type="match status" value="1"/>
</dbReference>
<dbReference type="CDD" id="cd01392">
    <property type="entry name" value="HTH_LacI"/>
    <property type="match status" value="1"/>
</dbReference>
<name>A0A4V3CVC9_9HYPH</name>
<dbReference type="InterPro" id="IPR010982">
    <property type="entry name" value="Lambda_DNA-bd_dom_sf"/>
</dbReference>
<dbReference type="GO" id="GO:0003700">
    <property type="term" value="F:DNA-binding transcription factor activity"/>
    <property type="evidence" value="ECO:0007669"/>
    <property type="project" value="TreeGrafter"/>
</dbReference>
<dbReference type="RefSeq" id="WP_245515844.1">
    <property type="nucleotide sequence ID" value="NZ_BSPM01000002.1"/>
</dbReference>
<evidence type="ECO:0000256" key="2">
    <source>
        <dbReference type="ARBA" id="ARBA00023125"/>
    </source>
</evidence>
<keyword evidence="6" id="KW-1185">Reference proteome</keyword>
<organism evidence="5 6">
    <name type="scientific">Oharaeibacter diazotrophicus</name>
    <dbReference type="NCBI Taxonomy" id="1920512"/>
    <lineage>
        <taxon>Bacteria</taxon>
        <taxon>Pseudomonadati</taxon>
        <taxon>Pseudomonadota</taxon>
        <taxon>Alphaproteobacteria</taxon>
        <taxon>Hyphomicrobiales</taxon>
        <taxon>Pleomorphomonadaceae</taxon>
        <taxon>Oharaeibacter</taxon>
    </lineage>
</organism>
<dbReference type="AlphaFoldDB" id="A0A4V3CVC9"/>
<dbReference type="PANTHER" id="PTHR30146:SF138">
    <property type="entry name" value="TRANSCRIPTIONAL REGULATORY PROTEIN"/>
    <property type="match status" value="1"/>
</dbReference>
<dbReference type="InterPro" id="IPR046335">
    <property type="entry name" value="LacI/GalR-like_sensor"/>
</dbReference>
<feature type="domain" description="HTH lacI-type" evidence="4">
    <location>
        <begin position="18"/>
        <end position="73"/>
    </location>
</feature>
<reference evidence="5 6" key="1">
    <citation type="submission" date="2019-03" db="EMBL/GenBank/DDBJ databases">
        <title>Genomic Encyclopedia of Type Strains, Phase IV (KMG-IV): sequencing the most valuable type-strain genomes for metagenomic binning, comparative biology and taxonomic classification.</title>
        <authorList>
            <person name="Goeker M."/>
        </authorList>
    </citation>
    <scope>NUCLEOTIDE SEQUENCE [LARGE SCALE GENOMIC DNA]</scope>
    <source>
        <strain evidence="5 6">DSM 102969</strain>
    </source>
</reference>
<dbReference type="Pfam" id="PF00356">
    <property type="entry name" value="LacI"/>
    <property type="match status" value="1"/>
</dbReference>